<evidence type="ECO:0000313" key="7">
    <source>
        <dbReference type="EMBL" id="SLN76059.1"/>
    </source>
</evidence>
<feature type="transmembrane region" description="Helical" evidence="5">
    <location>
        <begin position="12"/>
        <end position="34"/>
    </location>
</feature>
<dbReference type="GO" id="GO:0020037">
    <property type="term" value="F:heme binding"/>
    <property type="evidence" value="ECO:0007669"/>
    <property type="project" value="InterPro"/>
</dbReference>
<protein>
    <submittedName>
        <fullName evidence="7">Cytochrome c</fullName>
    </submittedName>
</protein>
<keyword evidence="5" id="KW-1133">Transmembrane helix</keyword>
<keyword evidence="1 4" id="KW-0349">Heme</keyword>
<gene>
    <name evidence="7" type="ORF">OCH7691_04024</name>
</gene>
<dbReference type="GO" id="GO:0009055">
    <property type="term" value="F:electron transfer activity"/>
    <property type="evidence" value="ECO:0007669"/>
    <property type="project" value="InterPro"/>
</dbReference>
<keyword evidence="8" id="KW-1185">Reference proteome</keyword>
<dbReference type="PROSITE" id="PS51007">
    <property type="entry name" value="CYTC"/>
    <property type="match status" value="1"/>
</dbReference>
<feature type="transmembrane region" description="Helical" evidence="5">
    <location>
        <begin position="281"/>
        <end position="301"/>
    </location>
</feature>
<dbReference type="RefSeq" id="WP_085885455.1">
    <property type="nucleotide sequence ID" value="NZ_FWFR01000004.1"/>
</dbReference>
<dbReference type="EMBL" id="FWFR01000004">
    <property type="protein sequence ID" value="SLN76059.1"/>
    <property type="molecule type" value="Genomic_DNA"/>
</dbReference>
<evidence type="ECO:0000259" key="6">
    <source>
        <dbReference type="PROSITE" id="PS51007"/>
    </source>
</evidence>
<evidence type="ECO:0000313" key="8">
    <source>
        <dbReference type="Proteomes" id="UP000193200"/>
    </source>
</evidence>
<feature type="transmembrane region" description="Helical" evidence="5">
    <location>
        <begin position="150"/>
        <end position="168"/>
    </location>
</feature>
<feature type="transmembrane region" description="Helical" evidence="5">
    <location>
        <begin position="174"/>
        <end position="195"/>
    </location>
</feature>
<dbReference type="InterPro" id="IPR036909">
    <property type="entry name" value="Cyt_c-like_dom_sf"/>
</dbReference>
<dbReference type="OrthoDB" id="9787495at2"/>
<dbReference type="GO" id="GO:0046872">
    <property type="term" value="F:metal ion binding"/>
    <property type="evidence" value="ECO:0007669"/>
    <property type="project" value="UniProtKB-KW"/>
</dbReference>
<evidence type="ECO:0000256" key="5">
    <source>
        <dbReference type="SAM" id="Phobius"/>
    </source>
</evidence>
<evidence type="ECO:0000256" key="1">
    <source>
        <dbReference type="ARBA" id="ARBA00022617"/>
    </source>
</evidence>
<organism evidence="7 8">
    <name type="scientific">Oceanibacterium hippocampi</name>
    <dbReference type="NCBI Taxonomy" id="745714"/>
    <lineage>
        <taxon>Bacteria</taxon>
        <taxon>Pseudomonadati</taxon>
        <taxon>Pseudomonadota</taxon>
        <taxon>Alphaproteobacteria</taxon>
        <taxon>Sneathiellales</taxon>
        <taxon>Sneathiellaceae</taxon>
        <taxon>Oceanibacterium</taxon>
    </lineage>
</organism>
<dbReference type="InterPro" id="IPR009056">
    <property type="entry name" value="Cyt_c-like_dom"/>
</dbReference>
<accession>A0A1Y5TXA8</accession>
<dbReference type="AlphaFoldDB" id="A0A1Y5TXA8"/>
<proteinExistence type="predicted"/>
<feature type="domain" description="Cytochrome c" evidence="6">
    <location>
        <begin position="300"/>
        <end position="395"/>
    </location>
</feature>
<dbReference type="SUPFAM" id="SSF46626">
    <property type="entry name" value="Cytochrome c"/>
    <property type="match status" value="1"/>
</dbReference>
<evidence type="ECO:0000256" key="4">
    <source>
        <dbReference type="PROSITE-ProRule" id="PRU00433"/>
    </source>
</evidence>
<feature type="transmembrane region" description="Helical" evidence="5">
    <location>
        <begin position="115"/>
        <end position="138"/>
    </location>
</feature>
<evidence type="ECO:0000256" key="2">
    <source>
        <dbReference type="ARBA" id="ARBA00022723"/>
    </source>
</evidence>
<keyword evidence="5" id="KW-0472">Membrane</keyword>
<evidence type="ECO:0000256" key="3">
    <source>
        <dbReference type="ARBA" id="ARBA00023004"/>
    </source>
</evidence>
<feature type="transmembrane region" description="Helical" evidence="5">
    <location>
        <begin position="85"/>
        <end position="103"/>
    </location>
</feature>
<keyword evidence="3 4" id="KW-0408">Iron</keyword>
<keyword evidence="2 4" id="KW-0479">Metal-binding</keyword>
<dbReference type="InterPro" id="IPR010389">
    <property type="entry name" value="Urate_ox_N"/>
</dbReference>
<dbReference type="Pfam" id="PF06181">
    <property type="entry name" value="Urate_ox_N"/>
    <property type="match status" value="1"/>
</dbReference>
<feature type="transmembrane region" description="Helical" evidence="5">
    <location>
        <begin position="250"/>
        <end position="269"/>
    </location>
</feature>
<reference evidence="7 8" key="1">
    <citation type="submission" date="2017-03" db="EMBL/GenBank/DDBJ databases">
        <authorList>
            <person name="Afonso C.L."/>
            <person name="Miller P.J."/>
            <person name="Scott M.A."/>
            <person name="Spackman E."/>
            <person name="Goraichik I."/>
            <person name="Dimitrov K.M."/>
            <person name="Suarez D.L."/>
            <person name="Swayne D.E."/>
        </authorList>
    </citation>
    <scope>NUCLEOTIDE SEQUENCE [LARGE SCALE GENOMIC DNA]</scope>
    <source>
        <strain evidence="7 8">CECT 7691</strain>
    </source>
</reference>
<name>A0A1Y5TXA8_9PROT</name>
<dbReference type="InParanoid" id="A0A1Y5TXA8"/>
<keyword evidence="5" id="KW-0812">Transmembrane</keyword>
<dbReference type="Proteomes" id="UP000193200">
    <property type="component" value="Unassembled WGS sequence"/>
</dbReference>
<sequence>MDALLHDWLSLLVRWLHIITGIAWIGSSFYFVWLDLSLRKREGMAKGVNGESWAVHGGGFYHVQKYMVAPERMPDELHWFKWESYMTWISGFALLAIVYYWGAESYMIDRSVLDIGPATAIAISVASLAVGWVVYDLLCHSPLKSNQTAMFAVLFVFIVASAYGYGLVFSGRAAFLHVGAMIATMMTANVFMIIIPKQKIVVADLVAGRTPDPALGAAAKLRSTHNNYLTLPVLFMMISNHYPMTFGHEWNWAIVALVLAAGAIIRNYFNVRNAGGRGSALAWQWPAATILTIALIAFTAWKPGGEIVVEDEVLTPEAVAIVQTRCLSCHATNPSDEDFDEAPGGAIFETADQVKARAQKILAQAVLSKAMPLGNKTAMTDEERARLGAWIRAGMPDE</sequence>